<dbReference type="Proteomes" id="UP001059380">
    <property type="component" value="Chromosome"/>
</dbReference>
<dbReference type="EMBL" id="CP093313">
    <property type="protein sequence ID" value="UWZ83661.1"/>
    <property type="molecule type" value="Genomic_DNA"/>
</dbReference>
<keyword evidence="2 4" id="KW-0238">DNA-binding</keyword>
<dbReference type="SUPFAM" id="SSF48498">
    <property type="entry name" value="Tetracyclin repressor-like, C-terminal domain"/>
    <property type="match status" value="1"/>
</dbReference>
<evidence type="ECO:0000256" key="1">
    <source>
        <dbReference type="ARBA" id="ARBA00023015"/>
    </source>
</evidence>
<feature type="DNA-binding region" description="H-T-H motif" evidence="4">
    <location>
        <begin position="32"/>
        <end position="51"/>
    </location>
</feature>
<evidence type="ECO:0000256" key="3">
    <source>
        <dbReference type="ARBA" id="ARBA00023163"/>
    </source>
</evidence>
<dbReference type="PRINTS" id="PR00455">
    <property type="entry name" value="HTHTETR"/>
</dbReference>
<evidence type="ECO:0000313" key="7">
    <source>
        <dbReference type="Proteomes" id="UP001059380"/>
    </source>
</evidence>
<dbReference type="PROSITE" id="PS50977">
    <property type="entry name" value="HTH_TETR_2"/>
    <property type="match status" value="1"/>
</dbReference>
<keyword evidence="1" id="KW-0805">Transcription regulation</keyword>
<dbReference type="PANTHER" id="PTHR30055">
    <property type="entry name" value="HTH-TYPE TRANSCRIPTIONAL REGULATOR RUTR"/>
    <property type="match status" value="1"/>
</dbReference>
<dbReference type="InterPro" id="IPR001647">
    <property type="entry name" value="HTH_TetR"/>
</dbReference>
<dbReference type="AlphaFoldDB" id="A0A9J7BRH1"/>
<accession>A0A9J7BRH1</accession>
<dbReference type="Pfam" id="PF17931">
    <property type="entry name" value="TetR_C_23"/>
    <property type="match status" value="1"/>
</dbReference>
<evidence type="ECO:0000313" key="6">
    <source>
        <dbReference type="EMBL" id="UWZ83661.1"/>
    </source>
</evidence>
<dbReference type="InterPro" id="IPR041673">
    <property type="entry name" value="TetR_C_23"/>
</dbReference>
<keyword evidence="3" id="KW-0804">Transcription</keyword>
<reference evidence="6" key="1">
    <citation type="submission" date="2021-04" db="EMBL/GenBank/DDBJ databases">
        <title>Phylogenetic analysis of Acidobacteriaceae.</title>
        <authorList>
            <person name="Qiu L."/>
            <person name="Zhang Q."/>
        </authorList>
    </citation>
    <scope>NUCLEOTIDE SEQUENCE</scope>
    <source>
        <strain evidence="6">DSM 25168</strain>
    </source>
</reference>
<name>A0A9J7BRH1_9BACT</name>
<dbReference type="InterPro" id="IPR050109">
    <property type="entry name" value="HTH-type_TetR-like_transc_reg"/>
</dbReference>
<dbReference type="Pfam" id="PF00440">
    <property type="entry name" value="TetR_N"/>
    <property type="match status" value="1"/>
</dbReference>
<keyword evidence="7" id="KW-1185">Reference proteome</keyword>
<organism evidence="6 7">
    <name type="scientific">Occallatibacter riparius</name>
    <dbReference type="NCBI Taxonomy" id="1002689"/>
    <lineage>
        <taxon>Bacteria</taxon>
        <taxon>Pseudomonadati</taxon>
        <taxon>Acidobacteriota</taxon>
        <taxon>Terriglobia</taxon>
        <taxon>Terriglobales</taxon>
        <taxon>Acidobacteriaceae</taxon>
        <taxon>Occallatibacter</taxon>
    </lineage>
</organism>
<dbReference type="GO" id="GO:0003700">
    <property type="term" value="F:DNA-binding transcription factor activity"/>
    <property type="evidence" value="ECO:0007669"/>
    <property type="project" value="TreeGrafter"/>
</dbReference>
<dbReference type="InterPro" id="IPR009057">
    <property type="entry name" value="Homeodomain-like_sf"/>
</dbReference>
<dbReference type="SUPFAM" id="SSF46689">
    <property type="entry name" value="Homeodomain-like"/>
    <property type="match status" value="1"/>
</dbReference>
<evidence type="ECO:0000259" key="5">
    <source>
        <dbReference type="PROSITE" id="PS50977"/>
    </source>
</evidence>
<feature type="domain" description="HTH tetR-type" evidence="5">
    <location>
        <begin position="9"/>
        <end position="69"/>
    </location>
</feature>
<dbReference type="PANTHER" id="PTHR30055:SF234">
    <property type="entry name" value="HTH-TYPE TRANSCRIPTIONAL REGULATOR BETI"/>
    <property type="match status" value="1"/>
</dbReference>
<dbReference type="Gene3D" id="1.10.357.10">
    <property type="entry name" value="Tetracycline Repressor, domain 2"/>
    <property type="match status" value="1"/>
</dbReference>
<gene>
    <name evidence="6" type="ORF">MOP44_24220</name>
</gene>
<dbReference type="KEGG" id="orp:MOP44_24220"/>
<dbReference type="GO" id="GO:0000976">
    <property type="term" value="F:transcription cis-regulatory region binding"/>
    <property type="evidence" value="ECO:0007669"/>
    <property type="project" value="TreeGrafter"/>
</dbReference>
<evidence type="ECO:0000256" key="4">
    <source>
        <dbReference type="PROSITE-ProRule" id="PRU00335"/>
    </source>
</evidence>
<sequence length="222" mass="25084">MTTQPTKSEQTRTRILTAALNVFRERGFEAATMRDIAAEAGMAVGAAYYYFDSKDALVLAFYDQAQQEIAPQAELILASAKTLEQRLRGIIGLKFGTFAPNRELLRTLSAHVDPTHPLSPFGLQTVAIRDADIGWFARAVDDSRVHLPRTILPYLPRLLWLYQMGLILFWVYDRSPKQSRTGLLFDQSLRLIMILIKLAGLPIMKPLHRRAAELLRVIYGEA</sequence>
<protein>
    <submittedName>
        <fullName evidence="6">TetR/AcrR family transcriptional regulator</fullName>
    </submittedName>
</protein>
<dbReference type="RefSeq" id="WP_260793000.1">
    <property type="nucleotide sequence ID" value="NZ_CP093313.1"/>
</dbReference>
<dbReference type="InterPro" id="IPR036271">
    <property type="entry name" value="Tet_transcr_reg_TetR-rel_C_sf"/>
</dbReference>
<proteinExistence type="predicted"/>
<evidence type="ECO:0000256" key="2">
    <source>
        <dbReference type="ARBA" id="ARBA00023125"/>
    </source>
</evidence>